<accession>A0A813QIS2</accession>
<feature type="transmembrane region" description="Helical" evidence="1">
    <location>
        <begin position="39"/>
        <end position="64"/>
    </location>
</feature>
<evidence type="ECO:0000256" key="1">
    <source>
        <dbReference type="SAM" id="Phobius"/>
    </source>
</evidence>
<dbReference type="AlphaFoldDB" id="A0A813QIS2"/>
<dbReference type="Proteomes" id="UP000663828">
    <property type="component" value="Unassembled WGS sequence"/>
</dbReference>
<proteinExistence type="predicted"/>
<keyword evidence="1" id="KW-0812">Transmembrane</keyword>
<reference evidence="2" key="1">
    <citation type="submission" date="2021-02" db="EMBL/GenBank/DDBJ databases">
        <authorList>
            <person name="Nowell W R."/>
        </authorList>
    </citation>
    <scope>NUCLEOTIDE SEQUENCE</scope>
</reference>
<dbReference type="GO" id="GO:0004222">
    <property type="term" value="F:metalloendopeptidase activity"/>
    <property type="evidence" value="ECO:0007669"/>
    <property type="project" value="InterPro"/>
</dbReference>
<gene>
    <name evidence="2" type="ORF">XAT740_LOCUS1333</name>
</gene>
<keyword evidence="1" id="KW-0472">Membrane</keyword>
<dbReference type="InterPro" id="IPR000718">
    <property type="entry name" value="Peptidase_M13"/>
</dbReference>
<evidence type="ECO:0008006" key="4">
    <source>
        <dbReference type="Google" id="ProtNLM"/>
    </source>
</evidence>
<name>A0A813QIS2_ADIRI</name>
<sequence length="760" mass="89020">MSHCCTWISRQPRCCRREPKQTYIYLYNPIMPETSTNRCCIPVILFGLCLAIVAIFAAAIIYHLDSASPISTSNATNCIDCYPIAIKRQLPDFVNTNIDPCEYFYEFVCDKLTPKKHVDVINDVDDNEHKWTSVRHELHAKLMSKLDNQSLTTQDNRITSVYHLYQLCETQSPEILLNELENYFTNLSEKEPYKSYLTVFNQTNSTNLTSSVSIFHFPNPFFTVLSSAPNTSTIVRTNHRQLPSILSLFSNMTSINQTAFKYLTQFDDDYRTFLSEENNLINSYEQEYHQDSLITRRILTFSNYHQCLPSLVSNSTNGRENLIKLLNHFLQTRLHNFKPESIDKQIRVIDKITDNHTLVEHLQSLTDDLKTIENITRTNYGEQSCTIHLLDQLLDRRIKSSELASMINLDLFSQTTDSFLSNDWPFLFMLYERLLKTASIDTLANFAFFDQYRKLIYPYYQPYIQNNDNLRLNPDNSSSSYTYATNYPNLSCRIQSCFDILNCYHPSLLNQVVNDHNQTIVNTTKVLIDNIIDRFRLLTEQSDNLYINEKNLIRNQLNQIVIRIGHYSIPNDYFLSNISSSYLEYVQYLSSISPDEHQRSYYIEPSYYPSNHTLYLPFAFLYQSNISIEYHVSKLLLKILRLATETNPYHIDCSLKSYDDEPDANNTKKHLSDDESIVYLLLRSNFLTEKNIFLDEYLWPFMSASSYMKRFLIDYAASSYCRVLHGKDLYRNNTYLIDDIHLIFRCQQANWIKQSKCSVV</sequence>
<evidence type="ECO:0000313" key="2">
    <source>
        <dbReference type="EMBL" id="CAF0768689.1"/>
    </source>
</evidence>
<protein>
    <recommendedName>
        <fullName evidence="4">Peptidase M13 N-terminal domain-containing protein</fullName>
    </recommendedName>
</protein>
<comment type="caution">
    <text evidence="2">The sequence shown here is derived from an EMBL/GenBank/DDBJ whole genome shotgun (WGS) entry which is preliminary data.</text>
</comment>
<organism evidence="2 3">
    <name type="scientific">Adineta ricciae</name>
    <name type="common">Rotifer</name>
    <dbReference type="NCBI Taxonomy" id="249248"/>
    <lineage>
        <taxon>Eukaryota</taxon>
        <taxon>Metazoa</taxon>
        <taxon>Spiralia</taxon>
        <taxon>Gnathifera</taxon>
        <taxon>Rotifera</taxon>
        <taxon>Eurotatoria</taxon>
        <taxon>Bdelloidea</taxon>
        <taxon>Adinetida</taxon>
        <taxon>Adinetidae</taxon>
        <taxon>Adineta</taxon>
    </lineage>
</organism>
<dbReference type="PROSITE" id="PS51885">
    <property type="entry name" value="NEPRILYSIN"/>
    <property type="match status" value="1"/>
</dbReference>
<keyword evidence="3" id="KW-1185">Reference proteome</keyword>
<evidence type="ECO:0000313" key="3">
    <source>
        <dbReference type="Proteomes" id="UP000663828"/>
    </source>
</evidence>
<dbReference type="GO" id="GO:0006508">
    <property type="term" value="P:proteolysis"/>
    <property type="evidence" value="ECO:0007669"/>
    <property type="project" value="InterPro"/>
</dbReference>
<dbReference type="EMBL" id="CAJNOR010000040">
    <property type="protein sequence ID" value="CAF0768689.1"/>
    <property type="molecule type" value="Genomic_DNA"/>
</dbReference>
<keyword evidence="1" id="KW-1133">Transmembrane helix</keyword>